<dbReference type="Pfam" id="PF13191">
    <property type="entry name" value="AAA_16"/>
    <property type="match status" value="1"/>
</dbReference>
<keyword evidence="2" id="KW-0547">Nucleotide-binding</keyword>
<dbReference type="Gene3D" id="3.40.50.300">
    <property type="entry name" value="P-loop containing nucleotide triphosphate hydrolases"/>
    <property type="match status" value="1"/>
</dbReference>
<evidence type="ECO:0000256" key="2">
    <source>
        <dbReference type="ARBA" id="ARBA00022741"/>
    </source>
</evidence>
<dbReference type="InterPro" id="IPR050311">
    <property type="entry name" value="ORC1/CDC6"/>
</dbReference>
<organism evidence="5 6">
    <name type="scientific">Natronocalculus amylovorans</name>
    <dbReference type="NCBI Taxonomy" id="2917812"/>
    <lineage>
        <taxon>Archaea</taxon>
        <taxon>Methanobacteriati</taxon>
        <taxon>Methanobacteriota</taxon>
        <taxon>Stenosarchaea group</taxon>
        <taxon>Halobacteria</taxon>
        <taxon>Halobacteriales</taxon>
        <taxon>Haloferacaceae</taxon>
        <taxon>Natronocalculus</taxon>
    </lineage>
</organism>
<accession>A0AAE3FYD3</accession>
<proteinExistence type="predicted"/>
<evidence type="ECO:0000313" key="5">
    <source>
        <dbReference type="EMBL" id="MCL9817658.1"/>
    </source>
</evidence>
<dbReference type="Proteomes" id="UP001203207">
    <property type="component" value="Unassembled WGS sequence"/>
</dbReference>
<feature type="domain" description="Orc1-like AAA ATPase" evidence="4">
    <location>
        <begin position="35"/>
        <end position="193"/>
    </location>
</feature>
<protein>
    <submittedName>
        <fullName evidence="5">AAA family ATPase</fullName>
    </submittedName>
</protein>
<reference evidence="5" key="2">
    <citation type="submission" date="2022-02" db="EMBL/GenBank/DDBJ databases">
        <authorList>
            <person name="Elcheninov A.G."/>
            <person name="Sorokin D.Y."/>
            <person name="Kublanov I.V."/>
        </authorList>
    </citation>
    <scope>NUCLEOTIDE SEQUENCE</scope>
    <source>
        <strain evidence="5">AArc-St2</strain>
    </source>
</reference>
<dbReference type="SUPFAM" id="SSF52540">
    <property type="entry name" value="P-loop containing nucleoside triphosphate hydrolases"/>
    <property type="match status" value="1"/>
</dbReference>
<sequence>MNIDERIARRRQTSSQPQLVLDYEPLSPLFHPREPIGRGSLLEQLLDQLEPALLGRHPSDLYVWGPKGSGKTAVVKALFRAFNRTIKPETEPIHTTTRVDSVSVFDFVYIDARTAKTRFALYRAILDRLIDESVPTQGVGTAWVQEKLEAALAPTKNGVVVAVDHVGEPETQSILQLQEILQPLQSDLSVVLIGAETPESAGVDGESVINTIECTPYQTHDLVEILTGRLSDSLVRNAVSHDQLREVAEWADGDVHDALSALFTAVIEAEQTDSDYITDNQLQTGFKSVPRPCVPLGRVLALPKSQLLVLNQLTQLPEQALTSVGRATESIAKRDIDLSEGTIKRLIYELSESGITERIPTERDVQVGRSPSRIELRFPYKLLSHREFGSK</sequence>
<evidence type="ECO:0000256" key="1">
    <source>
        <dbReference type="ARBA" id="ARBA00022705"/>
    </source>
</evidence>
<keyword evidence="1" id="KW-0235">DNA replication</keyword>
<reference evidence="5" key="1">
    <citation type="journal article" date="2022" name="Syst. Appl. Microbiol.">
        <title>Natronocalculus amylovorans gen. nov., sp. nov., and Natranaeroarchaeum aerophilus sp. nov., dominant culturable amylolytic natronoarchaea from hypersaline soda lakes in southwestern Siberia.</title>
        <authorList>
            <person name="Sorokin D.Y."/>
            <person name="Elcheninov A.G."/>
            <person name="Khizhniak T.V."/>
            <person name="Koenen M."/>
            <person name="Bale N.J."/>
            <person name="Damste J.S.S."/>
            <person name="Kublanov I.V."/>
        </authorList>
    </citation>
    <scope>NUCLEOTIDE SEQUENCE</scope>
    <source>
        <strain evidence="5">AArc-St2</strain>
    </source>
</reference>
<evidence type="ECO:0000313" key="6">
    <source>
        <dbReference type="Proteomes" id="UP001203207"/>
    </source>
</evidence>
<keyword evidence="6" id="KW-1185">Reference proteome</keyword>
<evidence type="ECO:0000259" key="4">
    <source>
        <dbReference type="Pfam" id="PF13191"/>
    </source>
</evidence>
<gene>
    <name evidence="5" type="ORF">AArcSt2_11945</name>
</gene>
<dbReference type="InterPro" id="IPR027417">
    <property type="entry name" value="P-loop_NTPase"/>
</dbReference>
<keyword evidence="3" id="KW-0067">ATP-binding</keyword>
<dbReference type="RefSeq" id="WP_250584915.1">
    <property type="nucleotide sequence ID" value="NZ_JAKRVX010000005.1"/>
</dbReference>
<dbReference type="GO" id="GO:0005524">
    <property type="term" value="F:ATP binding"/>
    <property type="evidence" value="ECO:0007669"/>
    <property type="project" value="UniProtKB-KW"/>
</dbReference>
<evidence type="ECO:0000256" key="3">
    <source>
        <dbReference type="ARBA" id="ARBA00022840"/>
    </source>
</evidence>
<dbReference type="PANTHER" id="PTHR10763">
    <property type="entry name" value="CELL DIVISION CONTROL PROTEIN 6-RELATED"/>
    <property type="match status" value="1"/>
</dbReference>
<dbReference type="PANTHER" id="PTHR10763:SF22">
    <property type="entry name" value="ORC1-TYPE DNA REPLICATION PROTEIN"/>
    <property type="match status" value="1"/>
</dbReference>
<dbReference type="AlphaFoldDB" id="A0AAE3FYD3"/>
<dbReference type="EMBL" id="JAKRVX010000005">
    <property type="protein sequence ID" value="MCL9817658.1"/>
    <property type="molecule type" value="Genomic_DNA"/>
</dbReference>
<comment type="caution">
    <text evidence="5">The sequence shown here is derived from an EMBL/GenBank/DDBJ whole genome shotgun (WGS) entry which is preliminary data.</text>
</comment>
<dbReference type="GO" id="GO:0006260">
    <property type="term" value="P:DNA replication"/>
    <property type="evidence" value="ECO:0007669"/>
    <property type="project" value="UniProtKB-KW"/>
</dbReference>
<dbReference type="InterPro" id="IPR041664">
    <property type="entry name" value="AAA_16"/>
</dbReference>
<name>A0AAE3FYD3_9EURY</name>
<dbReference type="Gene3D" id="1.10.8.60">
    <property type="match status" value="1"/>
</dbReference>